<dbReference type="CDD" id="cd19438">
    <property type="entry name" value="lipocalin_Blc-like"/>
    <property type="match status" value="1"/>
</dbReference>
<feature type="lipid moiety-binding region" description="N-palmitoyl cysteine" evidence="3">
    <location>
        <position position="20"/>
    </location>
</feature>
<comment type="similarity">
    <text evidence="1 2">Belongs to the calycin superfamily. Lipocalin family.</text>
</comment>
<dbReference type="AlphaFoldDB" id="A0A8J4HFX0"/>
<dbReference type="InterPro" id="IPR012674">
    <property type="entry name" value="Calycin"/>
</dbReference>
<comment type="subunit">
    <text evidence="2">Homodimer.</text>
</comment>
<feature type="lipid moiety-binding region" description="S-diacylglycerol cysteine" evidence="3">
    <location>
        <position position="20"/>
    </location>
</feature>
<evidence type="ECO:0000259" key="4">
    <source>
        <dbReference type="Pfam" id="PF08212"/>
    </source>
</evidence>
<dbReference type="InterPro" id="IPR022271">
    <property type="entry name" value="Lipocalin_ApoD"/>
</dbReference>
<dbReference type="GO" id="GO:0009279">
    <property type="term" value="C:cell outer membrane"/>
    <property type="evidence" value="ECO:0007669"/>
    <property type="project" value="UniProtKB-SubCell"/>
</dbReference>
<feature type="chain" id="PRO_5035350913" description="Outer membrane lipoprotein Blc" evidence="2">
    <location>
        <begin position="21"/>
        <end position="194"/>
    </location>
</feature>
<accession>A0A8J4HFX0</accession>
<gene>
    <name evidence="5" type="ORF">ENY07_13830</name>
</gene>
<sequence>MRRWLRSAVLVLCLAGLSDCTTFGTHQALAPHVDLSRYAGRWYIIANIPYFAERGKVGSYFDVTFPEGKVRDVYAGRDGSFSAPLSQFVMHGYVVPGTGNAYWRESPFWPVYLSYLILYVSPDYSTALVGYPGRGYGWVLSRQPRMDTATYRALLDRFAAAGYDVSRFRRVPQFPDQIGAPGFESELSLLKTSS</sequence>
<keyword evidence="3" id="KW-0564">Palmitate</keyword>
<dbReference type="InterPro" id="IPR000566">
    <property type="entry name" value="Lipocln_cytosolic_FA-bd_dom"/>
</dbReference>
<dbReference type="PANTHER" id="PTHR10612:SF34">
    <property type="entry name" value="APOLIPOPROTEIN D"/>
    <property type="match status" value="1"/>
</dbReference>
<dbReference type="InterPro" id="IPR002446">
    <property type="entry name" value="Lipocalin_bac"/>
</dbReference>
<organism evidence="5">
    <name type="scientific">Acidicaldus sp</name>
    <dbReference type="NCBI Taxonomy" id="1872105"/>
    <lineage>
        <taxon>Bacteria</taxon>
        <taxon>Pseudomonadati</taxon>
        <taxon>Pseudomonadota</taxon>
        <taxon>Alphaproteobacteria</taxon>
        <taxon>Acetobacterales</taxon>
        <taxon>Acetobacteraceae</taxon>
        <taxon>Acidicaldus</taxon>
    </lineage>
</organism>
<dbReference type="PROSITE" id="PS00213">
    <property type="entry name" value="LIPOCALIN"/>
    <property type="match status" value="1"/>
</dbReference>
<dbReference type="GO" id="GO:0008289">
    <property type="term" value="F:lipid binding"/>
    <property type="evidence" value="ECO:0007669"/>
    <property type="project" value="UniProtKB-UniRule"/>
</dbReference>
<feature type="domain" description="Lipocalin/cytosolic fatty-acid binding" evidence="4">
    <location>
        <begin position="33"/>
        <end position="173"/>
    </location>
</feature>
<dbReference type="Pfam" id="PF08212">
    <property type="entry name" value="Lipocalin_2"/>
    <property type="match status" value="1"/>
</dbReference>
<dbReference type="PANTHER" id="PTHR10612">
    <property type="entry name" value="APOLIPOPROTEIN D"/>
    <property type="match status" value="1"/>
</dbReference>
<feature type="signal peptide" evidence="2">
    <location>
        <begin position="1"/>
        <end position="20"/>
    </location>
</feature>
<dbReference type="EMBL" id="DTQM01000262">
    <property type="protein sequence ID" value="HGC44281.1"/>
    <property type="molecule type" value="Genomic_DNA"/>
</dbReference>
<dbReference type="Gene3D" id="2.40.128.20">
    <property type="match status" value="1"/>
</dbReference>
<dbReference type="InterPro" id="IPR047202">
    <property type="entry name" value="Lipocalin_Blc-like_dom"/>
</dbReference>
<evidence type="ECO:0000313" key="5">
    <source>
        <dbReference type="EMBL" id="HGC44281.1"/>
    </source>
</evidence>
<reference evidence="5" key="1">
    <citation type="journal article" date="2020" name="mSystems">
        <title>Genome- and Community-Level Interaction Insights into Carbon Utilization and Element Cycling Functions of Hydrothermarchaeota in Hydrothermal Sediment.</title>
        <authorList>
            <person name="Zhou Z."/>
            <person name="Liu Y."/>
            <person name="Xu W."/>
            <person name="Pan J."/>
            <person name="Luo Z.H."/>
            <person name="Li M."/>
        </authorList>
    </citation>
    <scope>NUCLEOTIDE SEQUENCE</scope>
    <source>
        <strain evidence="5">SpSt-997</strain>
    </source>
</reference>
<evidence type="ECO:0000256" key="3">
    <source>
        <dbReference type="PIRSR" id="PIRSR036893-52"/>
    </source>
</evidence>
<evidence type="ECO:0000256" key="1">
    <source>
        <dbReference type="ARBA" id="ARBA00006889"/>
    </source>
</evidence>
<keyword evidence="2" id="KW-0446">Lipid-binding</keyword>
<protein>
    <recommendedName>
        <fullName evidence="2">Outer membrane lipoprotein Blc</fullName>
    </recommendedName>
</protein>
<evidence type="ECO:0000256" key="2">
    <source>
        <dbReference type="PIRNR" id="PIRNR036893"/>
    </source>
</evidence>
<keyword evidence="2 3" id="KW-0449">Lipoprotein</keyword>
<dbReference type="PRINTS" id="PR01171">
    <property type="entry name" value="BCTLIPOCALIN"/>
</dbReference>
<comment type="subcellular location">
    <subcellularLocation>
        <location evidence="2">Cell outer membrane</location>
    </subcellularLocation>
</comment>
<keyword evidence="2" id="KW-0472">Membrane</keyword>
<dbReference type="SUPFAM" id="SSF50814">
    <property type="entry name" value="Lipocalins"/>
    <property type="match status" value="1"/>
</dbReference>
<dbReference type="PIRSF" id="PIRSF036893">
    <property type="entry name" value="Lipocalin_ApoD"/>
    <property type="match status" value="1"/>
</dbReference>
<comment type="function">
    <text evidence="2">Involved in the storage or transport of lipids necessary for membrane maintenance under stressful conditions. Displays a binding preference for lysophospholipids.</text>
</comment>
<proteinExistence type="inferred from homology"/>
<dbReference type="GO" id="GO:0006950">
    <property type="term" value="P:response to stress"/>
    <property type="evidence" value="ECO:0007669"/>
    <property type="project" value="UniProtKB-ARBA"/>
</dbReference>
<comment type="caution">
    <text evidence="5">The sequence shown here is derived from an EMBL/GenBank/DDBJ whole genome shotgun (WGS) entry which is preliminary data.</text>
</comment>
<name>A0A8J4HFX0_9PROT</name>
<keyword evidence="2" id="KW-0998">Cell outer membrane</keyword>
<dbReference type="InterPro" id="IPR022272">
    <property type="entry name" value="Lipocalin_CS"/>
</dbReference>
<keyword evidence="2" id="KW-0732">Signal</keyword>